<comment type="similarity">
    <text evidence="1 3">Belongs to the RelE toxin family.</text>
</comment>
<proteinExistence type="inferred from homology"/>
<name>A0ABW4IED2_9SPHI</name>
<evidence type="ECO:0000313" key="4">
    <source>
        <dbReference type="EMBL" id="MFD1630354.1"/>
    </source>
</evidence>
<dbReference type="PIRSF" id="PIRSF029218">
    <property type="entry name" value="ParE"/>
    <property type="match status" value="1"/>
</dbReference>
<dbReference type="Pfam" id="PF05016">
    <property type="entry name" value="ParE_toxin"/>
    <property type="match status" value="1"/>
</dbReference>
<accession>A0ABW4IED2</accession>
<dbReference type="InterPro" id="IPR007712">
    <property type="entry name" value="RelE/ParE_toxin"/>
</dbReference>
<reference evidence="5" key="1">
    <citation type="journal article" date="2019" name="Int. J. Syst. Evol. Microbiol.">
        <title>The Global Catalogue of Microorganisms (GCM) 10K type strain sequencing project: providing services to taxonomists for standard genome sequencing and annotation.</title>
        <authorList>
            <consortium name="The Broad Institute Genomics Platform"/>
            <consortium name="The Broad Institute Genome Sequencing Center for Infectious Disease"/>
            <person name="Wu L."/>
            <person name="Ma J."/>
        </authorList>
    </citation>
    <scope>NUCLEOTIDE SEQUENCE [LARGE SCALE GENOMIC DNA]</scope>
    <source>
        <strain evidence="5">CCUG 53762</strain>
    </source>
</reference>
<evidence type="ECO:0000313" key="5">
    <source>
        <dbReference type="Proteomes" id="UP001597118"/>
    </source>
</evidence>
<comment type="caution">
    <text evidence="4">The sequence shown here is derived from an EMBL/GenBank/DDBJ whole genome shotgun (WGS) entry which is preliminary data.</text>
</comment>
<dbReference type="PANTHER" id="PTHR33755:SF9">
    <property type="entry name" value="TOXIN PARE1"/>
    <property type="match status" value="1"/>
</dbReference>
<evidence type="ECO:0000256" key="2">
    <source>
        <dbReference type="ARBA" id="ARBA00022649"/>
    </source>
</evidence>
<dbReference type="InterPro" id="IPR028344">
    <property type="entry name" value="ParE1/4"/>
</dbReference>
<dbReference type="Proteomes" id="UP001597118">
    <property type="component" value="Unassembled WGS sequence"/>
</dbReference>
<dbReference type="RefSeq" id="WP_379662732.1">
    <property type="nucleotide sequence ID" value="NZ_JBHUDG010000016.1"/>
</dbReference>
<dbReference type="EMBL" id="JBHUDG010000016">
    <property type="protein sequence ID" value="MFD1630354.1"/>
    <property type="molecule type" value="Genomic_DNA"/>
</dbReference>
<dbReference type="PANTHER" id="PTHR33755">
    <property type="entry name" value="TOXIN PARE1-RELATED"/>
    <property type="match status" value="1"/>
</dbReference>
<keyword evidence="2" id="KW-1277">Toxin-antitoxin system</keyword>
<evidence type="ECO:0000256" key="3">
    <source>
        <dbReference type="PIRNR" id="PIRNR029218"/>
    </source>
</evidence>
<sequence length="97" mass="11439">MAFYLTKLAKTDLIDIGHYIQQKWGVRQRNIYLSALDHAFHFLESSPESGKPCDEIRPGYFKYRVHKHIIFYRKVAEKSIEIVRVLHGNTDTGKQFQ</sequence>
<organism evidence="4 5">
    <name type="scientific">Pseudopedobacter beijingensis</name>
    <dbReference type="NCBI Taxonomy" id="1207056"/>
    <lineage>
        <taxon>Bacteria</taxon>
        <taxon>Pseudomonadati</taxon>
        <taxon>Bacteroidota</taxon>
        <taxon>Sphingobacteriia</taxon>
        <taxon>Sphingobacteriales</taxon>
        <taxon>Sphingobacteriaceae</taxon>
        <taxon>Pseudopedobacter</taxon>
    </lineage>
</organism>
<dbReference type="InterPro" id="IPR035093">
    <property type="entry name" value="RelE/ParE_toxin_dom_sf"/>
</dbReference>
<gene>
    <name evidence="4" type="ORF">ACFSAH_10725</name>
</gene>
<dbReference type="InterPro" id="IPR051803">
    <property type="entry name" value="TA_system_RelE-like_toxin"/>
</dbReference>
<evidence type="ECO:0000256" key="1">
    <source>
        <dbReference type="ARBA" id="ARBA00006226"/>
    </source>
</evidence>
<protein>
    <recommendedName>
        <fullName evidence="3">Toxin</fullName>
    </recommendedName>
</protein>
<keyword evidence="5" id="KW-1185">Reference proteome</keyword>
<dbReference type="Gene3D" id="3.30.2310.20">
    <property type="entry name" value="RelE-like"/>
    <property type="match status" value="1"/>
</dbReference>